<name>A0ABR2JVN5_9EUKA</name>
<keyword evidence="1" id="KW-0472">Membrane</keyword>
<feature type="transmembrane region" description="Helical" evidence="1">
    <location>
        <begin position="102"/>
        <end position="128"/>
    </location>
</feature>
<feature type="transmembrane region" description="Helical" evidence="1">
    <location>
        <begin position="6"/>
        <end position="30"/>
    </location>
</feature>
<proteinExistence type="predicted"/>
<evidence type="ECO:0000313" key="2">
    <source>
        <dbReference type="EMBL" id="KAK8882807.1"/>
    </source>
</evidence>
<keyword evidence="1" id="KW-0812">Transmembrane</keyword>
<feature type="transmembrane region" description="Helical" evidence="1">
    <location>
        <begin position="57"/>
        <end position="82"/>
    </location>
</feature>
<reference evidence="2 3" key="1">
    <citation type="submission" date="2024-04" db="EMBL/GenBank/DDBJ databases">
        <title>Tritrichomonas musculus Genome.</title>
        <authorList>
            <person name="Alves-Ferreira E."/>
            <person name="Grigg M."/>
            <person name="Lorenzi H."/>
            <person name="Galac M."/>
        </authorList>
    </citation>
    <scope>NUCLEOTIDE SEQUENCE [LARGE SCALE GENOMIC DNA]</scope>
    <source>
        <strain evidence="2 3">EAF2021</strain>
    </source>
</reference>
<evidence type="ECO:0000256" key="1">
    <source>
        <dbReference type="SAM" id="Phobius"/>
    </source>
</evidence>
<dbReference type="Proteomes" id="UP001470230">
    <property type="component" value="Unassembled WGS sequence"/>
</dbReference>
<evidence type="ECO:0000313" key="3">
    <source>
        <dbReference type="Proteomes" id="UP001470230"/>
    </source>
</evidence>
<keyword evidence="1" id="KW-1133">Transmembrane helix</keyword>
<dbReference type="EMBL" id="JAPFFF010000009">
    <property type="protein sequence ID" value="KAK8882807.1"/>
    <property type="molecule type" value="Genomic_DNA"/>
</dbReference>
<sequence>MGGLEIYLRVCSGFALIGLVIGASSFFYTLNFIGWKDINLSIGHPLNSKTCLINQKFFIVISHFFFGVCNLIFCAYEVFLIINPARFGYGTNGYFRGLYYALSGFAVLGVAADLGVASGVLCIVGAVLTIVNTSLIKCDCIRPLDRTKGKHQKIEDEDGKA</sequence>
<accession>A0ABR2JVN5</accession>
<gene>
    <name evidence="2" type="ORF">M9Y10_045448</name>
</gene>
<organism evidence="2 3">
    <name type="scientific">Tritrichomonas musculus</name>
    <dbReference type="NCBI Taxonomy" id="1915356"/>
    <lineage>
        <taxon>Eukaryota</taxon>
        <taxon>Metamonada</taxon>
        <taxon>Parabasalia</taxon>
        <taxon>Tritrichomonadida</taxon>
        <taxon>Tritrichomonadidae</taxon>
        <taxon>Tritrichomonas</taxon>
    </lineage>
</organism>
<keyword evidence="3" id="KW-1185">Reference proteome</keyword>
<comment type="caution">
    <text evidence="2">The sequence shown here is derived from an EMBL/GenBank/DDBJ whole genome shotgun (WGS) entry which is preliminary data.</text>
</comment>
<protein>
    <submittedName>
        <fullName evidence="2">Uncharacterized protein</fullName>
    </submittedName>
</protein>